<keyword evidence="1" id="KW-0472">Membrane</keyword>
<evidence type="ECO:0000259" key="2">
    <source>
        <dbReference type="PROSITE" id="PS50930"/>
    </source>
</evidence>
<dbReference type="GO" id="GO:0000156">
    <property type="term" value="F:phosphorelay response regulator activity"/>
    <property type="evidence" value="ECO:0007669"/>
    <property type="project" value="InterPro"/>
</dbReference>
<protein>
    <submittedName>
        <fullName evidence="3">LytTR family transcriptional regulator</fullName>
    </submittedName>
</protein>
<dbReference type="OrthoDB" id="9781059at2"/>
<keyword evidence="1" id="KW-0812">Transmembrane</keyword>
<dbReference type="Gene3D" id="2.40.50.1020">
    <property type="entry name" value="LytTr DNA-binding domain"/>
    <property type="match status" value="1"/>
</dbReference>
<feature type="transmembrane region" description="Helical" evidence="1">
    <location>
        <begin position="47"/>
        <end position="64"/>
    </location>
</feature>
<dbReference type="SMART" id="SM00850">
    <property type="entry name" value="LytTR"/>
    <property type="match status" value="1"/>
</dbReference>
<evidence type="ECO:0000313" key="3">
    <source>
        <dbReference type="EMBL" id="TYA74040.1"/>
    </source>
</evidence>
<dbReference type="Pfam" id="PF04397">
    <property type="entry name" value="LytTR"/>
    <property type="match status" value="1"/>
</dbReference>
<sequence>MIIKALKTDFKVVANAIVFGDTFLNLSKHLRELNTMAFQLKTIKLHLIYWLALVLFFTFIWGSYDHDYLRNFMVQLYSLPARLILVYGTILFLIPRFFLKEKYLEFFIGFVGLLIISGVVVQRSIMVFMVQGHYLPYKSETFFRITELMNTILDVNNALIIPLVYVFVKKWNASKEKSQALAQENLKLSKAQEEHVIHLKEGNQRHKIAVKDILFIESLKNYVKITTLENELTIYKSLSALEDMLPKNMFLRVHRSFIVSTEHISSYSPTKVILNNVTIPVGRKYKEAVKTHLNY</sequence>
<dbReference type="PANTHER" id="PTHR37299">
    <property type="entry name" value="TRANSCRIPTIONAL REGULATOR-RELATED"/>
    <property type="match status" value="1"/>
</dbReference>
<feature type="transmembrane region" description="Helical" evidence="1">
    <location>
        <begin position="76"/>
        <end position="94"/>
    </location>
</feature>
<dbReference type="AlphaFoldDB" id="A0A5D0HST9"/>
<dbReference type="PANTHER" id="PTHR37299:SF1">
    <property type="entry name" value="STAGE 0 SPORULATION PROTEIN A HOMOLOG"/>
    <property type="match status" value="1"/>
</dbReference>
<comment type="caution">
    <text evidence="3">The sequence shown here is derived from an EMBL/GenBank/DDBJ whole genome shotgun (WGS) entry which is preliminary data.</text>
</comment>
<feature type="transmembrane region" description="Helical" evidence="1">
    <location>
        <begin position="106"/>
        <end position="128"/>
    </location>
</feature>
<reference evidence="3 4" key="1">
    <citation type="submission" date="2019-08" db="EMBL/GenBank/DDBJ databases">
        <title>Seonamhaeicola sediminis sp. nov., isolated from marine sediment.</title>
        <authorList>
            <person name="Cao W.R."/>
        </authorList>
    </citation>
    <scope>NUCLEOTIDE SEQUENCE [LARGE SCALE GENOMIC DNA]</scope>
    <source>
        <strain evidence="3 4">B011</strain>
    </source>
</reference>
<keyword evidence="4" id="KW-1185">Reference proteome</keyword>
<gene>
    <name evidence="3" type="ORF">FUA24_11885</name>
</gene>
<keyword evidence="1" id="KW-1133">Transmembrane helix</keyword>
<organism evidence="3 4">
    <name type="scientific">Seonamhaeicola marinus</name>
    <dbReference type="NCBI Taxonomy" id="1912246"/>
    <lineage>
        <taxon>Bacteria</taxon>
        <taxon>Pseudomonadati</taxon>
        <taxon>Bacteroidota</taxon>
        <taxon>Flavobacteriia</taxon>
        <taxon>Flavobacteriales</taxon>
        <taxon>Flavobacteriaceae</taxon>
    </lineage>
</organism>
<evidence type="ECO:0000256" key="1">
    <source>
        <dbReference type="SAM" id="Phobius"/>
    </source>
</evidence>
<dbReference type="RefSeq" id="WP_148542547.1">
    <property type="nucleotide sequence ID" value="NZ_VSDQ01000679.1"/>
</dbReference>
<name>A0A5D0HST9_9FLAO</name>
<dbReference type="InterPro" id="IPR046947">
    <property type="entry name" value="LytR-like"/>
</dbReference>
<dbReference type="GO" id="GO:0003677">
    <property type="term" value="F:DNA binding"/>
    <property type="evidence" value="ECO:0007669"/>
    <property type="project" value="InterPro"/>
</dbReference>
<proteinExistence type="predicted"/>
<dbReference type="InterPro" id="IPR007492">
    <property type="entry name" value="LytTR_DNA-bd_dom"/>
</dbReference>
<dbReference type="EMBL" id="VSDQ01000679">
    <property type="protein sequence ID" value="TYA74040.1"/>
    <property type="molecule type" value="Genomic_DNA"/>
</dbReference>
<feature type="domain" description="HTH LytTR-type" evidence="2">
    <location>
        <begin position="197"/>
        <end position="295"/>
    </location>
</feature>
<dbReference type="Proteomes" id="UP000323930">
    <property type="component" value="Unassembled WGS sequence"/>
</dbReference>
<dbReference type="PROSITE" id="PS50930">
    <property type="entry name" value="HTH_LYTTR"/>
    <property type="match status" value="1"/>
</dbReference>
<accession>A0A5D0HST9</accession>
<evidence type="ECO:0000313" key="4">
    <source>
        <dbReference type="Proteomes" id="UP000323930"/>
    </source>
</evidence>
<feature type="transmembrane region" description="Helical" evidence="1">
    <location>
        <begin position="148"/>
        <end position="168"/>
    </location>
</feature>